<keyword evidence="4" id="KW-0812">Transmembrane</keyword>
<organism evidence="5 6">
    <name type="scientific">Reticulomyxa filosa</name>
    <dbReference type="NCBI Taxonomy" id="46433"/>
    <lineage>
        <taxon>Eukaryota</taxon>
        <taxon>Sar</taxon>
        <taxon>Rhizaria</taxon>
        <taxon>Retaria</taxon>
        <taxon>Foraminifera</taxon>
        <taxon>Monothalamids</taxon>
        <taxon>Reticulomyxidae</taxon>
        <taxon>Reticulomyxa</taxon>
    </lineage>
</organism>
<proteinExistence type="predicted"/>
<feature type="transmembrane region" description="Helical" evidence="4">
    <location>
        <begin position="237"/>
        <end position="253"/>
    </location>
</feature>
<dbReference type="InterPro" id="IPR019775">
    <property type="entry name" value="WD40_repeat_CS"/>
</dbReference>
<evidence type="ECO:0000256" key="2">
    <source>
        <dbReference type="ARBA" id="ARBA00022737"/>
    </source>
</evidence>
<dbReference type="PROSITE" id="PS50294">
    <property type="entry name" value="WD_REPEATS_REGION"/>
    <property type="match status" value="1"/>
</dbReference>
<dbReference type="InterPro" id="IPR036322">
    <property type="entry name" value="WD40_repeat_dom_sf"/>
</dbReference>
<feature type="repeat" description="WD" evidence="3">
    <location>
        <begin position="36"/>
        <end position="79"/>
    </location>
</feature>
<comment type="caution">
    <text evidence="5">The sequence shown here is derived from an EMBL/GenBank/DDBJ whole genome shotgun (WGS) entry which is preliminary data.</text>
</comment>
<dbReference type="SMART" id="SM00320">
    <property type="entry name" value="WD40"/>
    <property type="match status" value="2"/>
</dbReference>
<keyword evidence="4" id="KW-0472">Membrane</keyword>
<evidence type="ECO:0000313" key="6">
    <source>
        <dbReference type="Proteomes" id="UP000023152"/>
    </source>
</evidence>
<evidence type="ECO:0000313" key="5">
    <source>
        <dbReference type="EMBL" id="ETO05679.1"/>
    </source>
</evidence>
<dbReference type="PANTHER" id="PTHR22847">
    <property type="entry name" value="WD40 REPEAT PROTEIN"/>
    <property type="match status" value="1"/>
</dbReference>
<dbReference type="InterPro" id="IPR015943">
    <property type="entry name" value="WD40/YVTN_repeat-like_dom_sf"/>
</dbReference>
<feature type="transmembrane region" description="Helical" evidence="4">
    <location>
        <begin position="176"/>
        <end position="203"/>
    </location>
</feature>
<dbReference type="Proteomes" id="UP000023152">
    <property type="component" value="Unassembled WGS sequence"/>
</dbReference>
<dbReference type="InterPro" id="IPR001680">
    <property type="entry name" value="WD40_rpt"/>
</dbReference>
<keyword evidence="1 3" id="KW-0853">WD repeat</keyword>
<reference evidence="5 6" key="1">
    <citation type="journal article" date="2013" name="Curr. Biol.">
        <title>The Genome of the Foraminiferan Reticulomyxa filosa.</title>
        <authorList>
            <person name="Glockner G."/>
            <person name="Hulsmann N."/>
            <person name="Schleicher M."/>
            <person name="Noegel A.A."/>
            <person name="Eichinger L."/>
            <person name="Gallinger C."/>
            <person name="Pawlowski J."/>
            <person name="Sierra R."/>
            <person name="Euteneuer U."/>
            <person name="Pillet L."/>
            <person name="Moustafa A."/>
            <person name="Platzer M."/>
            <person name="Groth M."/>
            <person name="Szafranski K."/>
            <person name="Schliwa M."/>
        </authorList>
    </citation>
    <scope>NUCLEOTIDE SEQUENCE [LARGE SCALE GENOMIC DNA]</scope>
</reference>
<name>X6LVM0_RETFI</name>
<dbReference type="EMBL" id="ASPP01027864">
    <property type="protein sequence ID" value="ETO05679.1"/>
    <property type="molecule type" value="Genomic_DNA"/>
</dbReference>
<dbReference type="AlphaFoldDB" id="X6LVM0"/>
<dbReference type="Gene3D" id="2.130.10.10">
    <property type="entry name" value="YVTN repeat-like/Quinoprotein amine dehydrogenase"/>
    <property type="match status" value="1"/>
</dbReference>
<feature type="repeat" description="WD" evidence="3">
    <location>
        <begin position="9"/>
        <end position="35"/>
    </location>
</feature>
<sequence length="260" mass="30145">NDVGMIGGNGYTICSGSNDNTIRIWDIETTKQLNVFKGHEDRINSVKYGSNELLNTILSGSSDKSIRLWDIRSGKQIQEFNGHTDYVACVEYSPFVIKNIGSNLNVICSGSLDNTIRFCDIRSNKKELYVIEGSDDVDVIFCLKFILLKKKVNNNEQKLKDDCSIHLCYGSSNGQIYALSMFVLISIFKIIFFKIWSFLIFFFHNEKEKQFIYEFMYKLLDVSNGLKKRANWKKNKLFFYCFAQIIIIFHLLTDQKNIKF</sequence>
<evidence type="ECO:0000256" key="3">
    <source>
        <dbReference type="PROSITE-ProRule" id="PRU00221"/>
    </source>
</evidence>
<feature type="non-terminal residue" evidence="5">
    <location>
        <position position="1"/>
    </location>
</feature>
<dbReference type="InterPro" id="IPR020472">
    <property type="entry name" value="WD40_PAC1"/>
</dbReference>
<accession>X6LVM0</accession>
<protein>
    <submittedName>
        <fullName evidence="5">Uncharacterized protein</fullName>
    </submittedName>
</protein>
<evidence type="ECO:0000256" key="1">
    <source>
        <dbReference type="ARBA" id="ARBA00022574"/>
    </source>
</evidence>
<keyword evidence="6" id="KW-1185">Reference proteome</keyword>
<dbReference type="PRINTS" id="PR00320">
    <property type="entry name" value="GPROTEINBRPT"/>
</dbReference>
<dbReference type="SUPFAM" id="SSF50978">
    <property type="entry name" value="WD40 repeat-like"/>
    <property type="match status" value="1"/>
</dbReference>
<evidence type="ECO:0000256" key="4">
    <source>
        <dbReference type="SAM" id="Phobius"/>
    </source>
</evidence>
<keyword evidence="4" id="KW-1133">Transmembrane helix</keyword>
<dbReference type="PROSITE" id="PS50082">
    <property type="entry name" value="WD_REPEATS_2"/>
    <property type="match status" value="2"/>
</dbReference>
<dbReference type="GO" id="GO:1990234">
    <property type="term" value="C:transferase complex"/>
    <property type="evidence" value="ECO:0007669"/>
    <property type="project" value="UniProtKB-ARBA"/>
</dbReference>
<dbReference type="PROSITE" id="PS00678">
    <property type="entry name" value="WD_REPEATS_1"/>
    <property type="match status" value="2"/>
</dbReference>
<keyword evidence="2" id="KW-0677">Repeat</keyword>
<gene>
    <name evidence="5" type="ORF">RFI_31718</name>
</gene>
<dbReference type="Pfam" id="PF00400">
    <property type="entry name" value="WD40"/>
    <property type="match status" value="3"/>
</dbReference>
<dbReference type="PANTHER" id="PTHR22847:SF637">
    <property type="entry name" value="WD REPEAT DOMAIN 5B"/>
    <property type="match status" value="1"/>
</dbReference>